<feature type="compositionally biased region" description="Gly residues" evidence="1">
    <location>
        <begin position="368"/>
        <end position="378"/>
    </location>
</feature>
<dbReference type="RefSeq" id="WP_147919761.1">
    <property type="nucleotide sequence ID" value="NZ_VRTY01000001.1"/>
</dbReference>
<evidence type="ECO:0000313" key="4">
    <source>
        <dbReference type="Proteomes" id="UP000321926"/>
    </source>
</evidence>
<keyword evidence="2" id="KW-0732">Signal</keyword>
<keyword evidence="4" id="KW-1185">Reference proteome</keyword>
<organism evidence="3 4">
    <name type="scientific">Pontibacter qinzhouensis</name>
    <dbReference type="NCBI Taxonomy" id="2603253"/>
    <lineage>
        <taxon>Bacteria</taxon>
        <taxon>Pseudomonadati</taxon>
        <taxon>Bacteroidota</taxon>
        <taxon>Cytophagia</taxon>
        <taxon>Cytophagales</taxon>
        <taxon>Hymenobacteraceae</taxon>
        <taxon>Pontibacter</taxon>
    </lineage>
</organism>
<sequence length="378" mass="41665">MKKINLLAIAPALCLLVVSCNSPMALQTSEYDDMYYSSSDRTEYAAAAPEATMEDFRSGSNAEAGDEYVADGTEEYYADEYYDGRTYNEGRNLNHSFIDPYWGAAVHPGFGSFNRFGSAFYDPFFDPFYSPYRPYSRFSMNIGFGMGMGMGMGRFYNPYMDPFMMGGMGMWGNPYMMGWGNPYMGMGGFGAYNSFYNGYYSGFNRGLYAGGGYFFDAPGQTRRVQYGPRIDRSTTGAQPARPSGASGRPDRQSLSNEQRAVTPGGANTVNPGRPARPSRGNEAISGQQEQGVKQTLPSTPQVPATQPDRPQRTTRETAPARQRVQPQQREQNIQRSTPSYERSTPSRTYERSSSPMQSSPASRPAPSRGGGGGGRPIR</sequence>
<dbReference type="EMBL" id="VRTY01000001">
    <property type="protein sequence ID" value="TXK52857.1"/>
    <property type="molecule type" value="Genomic_DNA"/>
</dbReference>
<dbReference type="Proteomes" id="UP000321926">
    <property type="component" value="Unassembled WGS sequence"/>
</dbReference>
<evidence type="ECO:0000256" key="1">
    <source>
        <dbReference type="SAM" id="MobiDB-lite"/>
    </source>
</evidence>
<feature type="compositionally biased region" description="Polar residues" evidence="1">
    <location>
        <begin position="336"/>
        <end position="347"/>
    </location>
</feature>
<dbReference type="PROSITE" id="PS51257">
    <property type="entry name" value="PROKAR_LIPOPROTEIN"/>
    <property type="match status" value="1"/>
</dbReference>
<feature type="compositionally biased region" description="Polar residues" evidence="1">
    <location>
        <begin position="252"/>
        <end position="270"/>
    </location>
</feature>
<comment type="caution">
    <text evidence="3">The sequence shown here is derived from an EMBL/GenBank/DDBJ whole genome shotgun (WGS) entry which is preliminary data.</text>
</comment>
<dbReference type="AlphaFoldDB" id="A0A5C8KDP7"/>
<feature type="compositionally biased region" description="Low complexity" evidence="1">
    <location>
        <begin position="321"/>
        <end position="335"/>
    </location>
</feature>
<name>A0A5C8KDP7_9BACT</name>
<protein>
    <recommendedName>
        <fullName evidence="5">Prolyl-tRNA synthetase</fullName>
    </recommendedName>
</protein>
<feature type="compositionally biased region" description="Low complexity" evidence="1">
    <location>
        <begin position="351"/>
        <end position="367"/>
    </location>
</feature>
<reference evidence="3 4" key="1">
    <citation type="submission" date="2019-08" db="EMBL/GenBank/DDBJ databases">
        <authorList>
            <person name="Shi S."/>
        </authorList>
    </citation>
    <scope>NUCLEOTIDE SEQUENCE [LARGE SCALE GENOMIC DNA]</scope>
    <source>
        <strain evidence="3 4">GY10130</strain>
    </source>
</reference>
<dbReference type="OrthoDB" id="893821at2"/>
<gene>
    <name evidence="3" type="ORF">FVR03_00340</name>
</gene>
<evidence type="ECO:0000256" key="2">
    <source>
        <dbReference type="SAM" id="SignalP"/>
    </source>
</evidence>
<feature type="compositionally biased region" description="Polar residues" evidence="1">
    <location>
        <begin position="284"/>
        <end position="304"/>
    </location>
</feature>
<accession>A0A5C8KDP7</accession>
<evidence type="ECO:0000313" key="3">
    <source>
        <dbReference type="EMBL" id="TXK52857.1"/>
    </source>
</evidence>
<feature type="region of interest" description="Disordered" evidence="1">
    <location>
        <begin position="229"/>
        <end position="378"/>
    </location>
</feature>
<proteinExistence type="predicted"/>
<evidence type="ECO:0008006" key="5">
    <source>
        <dbReference type="Google" id="ProtNLM"/>
    </source>
</evidence>
<feature type="chain" id="PRO_5022938576" description="Prolyl-tRNA synthetase" evidence="2">
    <location>
        <begin position="26"/>
        <end position="378"/>
    </location>
</feature>
<feature type="signal peptide" evidence="2">
    <location>
        <begin position="1"/>
        <end position="25"/>
    </location>
</feature>